<comment type="caution">
    <text evidence="1">The sequence shown here is derived from an EMBL/GenBank/DDBJ whole genome shotgun (WGS) entry which is preliminary data.</text>
</comment>
<proteinExistence type="predicted"/>
<dbReference type="Proteomes" id="UP000197138">
    <property type="component" value="Unassembled WGS sequence"/>
</dbReference>
<dbReference type="EMBL" id="MTKT01005880">
    <property type="protein sequence ID" value="OWM63723.1"/>
    <property type="molecule type" value="Genomic_DNA"/>
</dbReference>
<gene>
    <name evidence="1" type="ORF">CDL15_Pgr005985</name>
</gene>
<reference evidence="2" key="1">
    <citation type="journal article" date="2017" name="Plant J.">
        <title>The pomegranate (Punica granatum L.) genome and the genomics of punicalagin biosynthesis.</title>
        <authorList>
            <person name="Qin G."/>
            <person name="Xu C."/>
            <person name="Ming R."/>
            <person name="Tang H."/>
            <person name="Guyot R."/>
            <person name="Kramer E.M."/>
            <person name="Hu Y."/>
            <person name="Yi X."/>
            <person name="Qi Y."/>
            <person name="Xu X."/>
            <person name="Gao Z."/>
            <person name="Pan H."/>
            <person name="Jian J."/>
            <person name="Tian Y."/>
            <person name="Yue Z."/>
            <person name="Xu Y."/>
        </authorList>
    </citation>
    <scope>NUCLEOTIDE SEQUENCE [LARGE SCALE GENOMIC DNA]</scope>
    <source>
        <strain evidence="2">cv. Dabenzi</strain>
    </source>
</reference>
<evidence type="ECO:0000313" key="2">
    <source>
        <dbReference type="Proteomes" id="UP000197138"/>
    </source>
</evidence>
<sequence>MLKICERIFAAKPSDSEIVSLPCVINRCASSFAAIECALFAFGSGSMLKICERMVWNSGLSPIRN</sequence>
<evidence type="ECO:0000313" key="1">
    <source>
        <dbReference type="EMBL" id="OWM63723.1"/>
    </source>
</evidence>
<dbReference type="AlphaFoldDB" id="A0A218VTQ9"/>
<organism evidence="1 2">
    <name type="scientific">Punica granatum</name>
    <name type="common">Pomegranate</name>
    <dbReference type="NCBI Taxonomy" id="22663"/>
    <lineage>
        <taxon>Eukaryota</taxon>
        <taxon>Viridiplantae</taxon>
        <taxon>Streptophyta</taxon>
        <taxon>Embryophyta</taxon>
        <taxon>Tracheophyta</taxon>
        <taxon>Spermatophyta</taxon>
        <taxon>Magnoliopsida</taxon>
        <taxon>eudicotyledons</taxon>
        <taxon>Gunneridae</taxon>
        <taxon>Pentapetalae</taxon>
        <taxon>rosids</taxon>
        <taxon>malvids</taxon>
        <taxon>Myrtales</taxon>
        <taxon>Lythraceae</taxon>
        <taxon>Punica</taxon>
    </lineage>
</organism>
<name>A0A218VTQ9_PUNGR</name>
<accession>A0A218VTQ9</accession>
<protein>
    <submittedName>
        <fullName evidence="1">Uncharacterized protein</fullName>
    </submittedName>
</protein>